<feature type="transmembrane region" description="Helical" evidence="2">
    <location>
        <begin position="340"/>
        <end position="362"/>
    </location>
</feature>
<feature type="transmembrane region" description="Helical" evidence="2">
    <location>
        <begin position="391"/>
        <end position="414"/>
    </location>
</feature>
<feature type="transmembrane region" description="Helical" evidence="2">
    <location>
        <begin position="510"/>
        <end position="529"/>
    </location>
</feature>
<dbReference type="PANTHER" id="PTHR43471:SF12">
    <property type="entry name" value="HYPOTHETICAL MEMBRANE PROTEIN, CONSERVED"/>
    <property type="match status" value="1"/>
</dbReference>
<proteinExistence type="predicted"/>
<dbReference type="GO" id="GO:0140359">
    <property type="term" value="F:ABC-type transporter activity"/>
    <property type="evidence" value="ECO:0007669"/>
    <property type="project" value="InterPro"/>
</dbReference>
<reference evidence="3" key="1">
    <citation type="submission" date="2024-05" db="EMBL/GenBank/DDBJ databases">
        <title>Planctomycetes of the genus Singulisphaera possess chitinolytic capabilities.</title>
        <authorList>
            <person name="Ivanova A."/>
        </authorList>
    </citation>
    <scope>NUCLEOTIDE SEQUENCE</scope>
    <source>
        <strain evidence="3">Ch08T</strain>
    </source>
</reference>
<feature type="region of interest" description="Disordered" evidence="1">
    <location>
        <begin position="617"/>
        <end position="637"/>
    </location>
</feature>
<sequence length="657" mass="70664">MARASTRLEGHRIQVEKRFMRLGPVLERELVVTARRARFFALRSLYGLVLLALVVSVYRNGGGLDGAGSTITFARGSELARGLFASLILIQWVAVIFLTPALVSGAIAGEYQRKTLHDLLSSDLTDAEIVLGKLTARLVHIVTLLATGLPILVLAGLLGGLDLGLTVLAELAILSTTFFLGALSILGSTQTRSARGALNFTMTLTLTWLILPGATVVLLPDAGHLGFVLYDWFGPLNAWISASSPFSLWIASVGRTIRGADDFREQLLWMIGLQVVYGGLLALLATCCLRRSYRNRQGASRRRTWAFAARVPRRRRVVERPGCGRDPMLWKELVASRTPAFYGSLGLLTTLMLGCLLVWTTFDYAAPAFRELLQFGYGVAPSGSARALFHFYLRIAGTAITLITVLGIASDAAASIAGEREKDTWVSLTATPLTGTEIVRAKIIGAMWGIRHIAVVLALLWGVGMLAGSVHPLGFVACLIELAAIAWFAAALGIWISLRSEQTLRAVAKVTGVLVLLNAGVMLAALTLWPGQPFAFFGCIPVLLCASLVSFGEVSGTVTRSVMGPFSDLSLSTMWGKHGAELAFTCVLGTASYAVAAFFFTRSACRQFDTLLDRPKLAGPERESKPVGPTMGHHGGLGRWVSTRLPAWTPFPPQAGK</sequence>
<dbReference type="PANTHER" id="PTHR43471">
    <property type="entry name" value="ABC TRANSPORTER PERMEASE"/>
    <property type="match status" value="1"/>
</dbReference>
<feature type="transmembrane region" description="Helical" evidence="2">
    <location>
        <begin position="473"/>
        <end position="498"/>
    </location>
</feature>
<evidence type="ECO:0000313" key="3">
    <source>
        <dbReference type="EMBL" id="XBH02788.1"/>
    </source>
</evidence>
<keyword evidence="2" id="KW-1133">Transmembrane helix</keyword>
<feature type="transmembrane region" description="Helical" evidence="2">
    <location>
        <begin position="267"/>
        <end position="289"/>
    </location>
</feature>
<feature type="transmembrane region" description="Helical" evidence="2">
    <location>
        <begin position="167"/>
        <end position="186"/>
    </location>
</feature>
<gene>
    <name evidence="3" type="ORF">V5E97_31395</name>
</gene>
<organism evidence="3">
    <name type="scientific">Singulisphaera sp. Ch08</name>
    <dbReference type="NCBI Taxonomy" id="3120278"/>
    <lineage>
        <taxon>Bacteria</taxon>
        <taxon>Pseudomonadati</taxon>
        <taxon>Planctomycetota</taxon>
        <taxon>Planctomycetia</taxon>
        <taxon>Isosphaerales</taxon>
        <taxon>Isosphaeraceae</taxon>
        <taxon>Singulisphaera</taxon>
    </lineage>
</organism>
<feature type="transmembrane region" description="Helical" evidence="2">
    <location>
        <begin position="40"/>
        <end position="59"/>
    </location>
</feature>
<feature type="transmembrane region" description="Helical" evidence="2">
    <location>
        <begin position="448"/>
        <end position="467"/>
    </location>
</feature>
<dbReference type="EMBL" id="CP155447">
    <property type="protein sequence ID" value="XBH02788.1"/>
    <property type="molecule type" value="Genomic_DNA"/>
</dbReference>
<protein>
    <submittedName>
        <fullName evidence="3">ABC transporter permease subunit</fullName>
    </submittedName>
</protein>
<feature type="transmembrane region" description="Helical" evidence="2">
    <location>
        <begin position="138"/>
        <end position="161"/>
    </location>
</feature>
<keyword evidence="2" id="KW-0472">Membrane</keyword>
<feature type="transmembrane region" description="Helical" evidence="2">
    <location>
        <begin position="579"/>
        <end position="600"/>
    </location>
</feature>
<evidence type="ECO:0000256" key="1">
    <source>
        <dbReference type="SAM" id="MobiDB-lite"/>
    </source>
</evidence>
<dbReference type="Pfam" id="PF12679">
    <property type="entry name" value="ABC2_membrane_2"/>
    <property type="match status" value="1"/>
</dbReference>
<dbReference type="GO" id="GO:0005886">
    <property type="term" value="C:plasma membrane"/>
    <property type="evidence" value="ECO:0007669"/>
    <property type="project" value="UniProtKB-SubCell"/>
</dbReference>
<dbReference type="AlphaFoldDB" id="A0AAU7CCI2"/>
<feature type="transmembrane region" description="Helical" evidence="2">
    <location>
        <begin position="79"/>
        <end position="103"/>
    </location>
</feature>
<feature type="transmembrane region" description="Helical" evidence="2">
    <location>
        <begin position="198"/>
        <end position="219"/>
    </location>
</feature>
<evidence type="ECO:0000256" key="2">
    <source>
        <dbReference type="SAM" id="Phobius"/>
    </source>
</evidence>
<dbReference type="RefSeq" id="WP_406695529.1">
    <property type="nucleotide sequence ID" value="NZ_CP155447.1"/>
</dbReference>
<keyword evidence="2" id="KW-0812">Transmembrane</keyword>
<accession>A0AAU7CCI2</accession>
<name>A0AAU7CCI2_9BACT</name>